<feature type="compositionally biased region" description="Basic residues" evidence="10">
    <location>
        <begin position="131"/>
        <end position="140"/>
    </location>
</feature>
<dbReference type="PANTHER" id="PTHR22727:SF3">
    <property type="entry name" value="ENDOSOME_LYSOSOME-ASSOCIATED APOPTOSIS AND AUTOPHAGY REGULATOR FAMILY MEMBER 2"/>
    <property type="match status" value="1"/>
</dbReference>
<evidence type="ECO:0000256" key="7">
    <source>
        <dbReference type="ARBA" id="ARBA00023136"/>
    </source>
</evidence>
<dbReference type="SMART" id="SM01411">
    <property type="entry name" value="Ephrin_rec_like"/>
    <property type="match status" value="4"/>
</dbReference>
<dbReference type="PANTHER" id="PTHR22727">
    <property type="entry name" value="PROTEIN CBG13728"/>
    <property type="match status" value="1"/>
</dbReference>
<keyword evidence="6 11" id="KW-1133">Transmembrane helix</keyword>
<feature type="region of interest" description="Disordered" evidence="10">
    <location>
        <begin position="1"/>
        <end position="83"/>
    </location>
</feature>
<dbReference type="SUPFAM" id="SSF50911">
    <property type="entry name" value="Mannose 6-phosphate receptor domain"/>
    <property type="match status" value="1"/>
</dbReference>
<dbReference type="Pfam" id="PF23087">
    <property type="entry name" value="MRH_ELAPOR1_9th"/>
    <property type="match status" value="1"/>
</dbReference>
<evidence type="ECO:0000256" key="4">
    <source>
        <dbReference type="ARBA" id="ARBA00022692"/>
    </source>
</evidence>
<name>A0A8C0SCL2_CANLF</name>
<dbReference type="InterPro" id="IPR056610">
    <property type="entry name" value="Elapor1/2_TNFR-like"/>
</dbReference>
<dbReference type="SUPFAM" id="SSF57184">
    <property type="entry name" value="Growth factor receptor domain"/>
    <property type="match status" value="2"/>
</dbReference>
<keyword evidence="8" id="KW-1015">Disulfide bond</keyword>
<evidence type="ECO:0000256" key="6">
    <source>
        <dbReference type="ARBA" id="ARBA00022989"/>
    </source>
</evidence>
<dbReference type="Gene3D" id="2.70.130.10">
    <property type="entry name" value="Mannose-6-phosphate receptor binding domain"/>
    <property type="match status" value="1"/>
</dbReference>
<evidence type="ECO:0000256" key="10">
    <source>
        <dbReference type="SAM" id="MobiDB-lite"/>
    </source>
</evidence>
<dbReference type="InterPro" id="IPR056608">
    <property type="entry name" value="Elapor1/2_GBD"/>
</dbReference>
<evidence type="ECO:0000256" key="5">
    <source>
        <dbReference type="ARBA" id="ARBA00022729"/>
    </source>
</evidence>
<feature type="compositionally biased region" description="Basic and acidic residues" evidence="10">
    <location>
        <begin position="266"/>
        <end position="283"/>
    </location>
</feature>
<feature type="transmembrane region" description="Helical" evidence="11">
    <location>
        <begin position="1228"/>
        <end position="1252"/>
    </location>
</feature>
<evidence type="ECO:0000256" key="1">
    <source>
        <dbReference type="ARBA" id="ARBA00004251"/>
    </source>
</evidence>
<dbReference type="InterPro" id="IPR039181">
    <property type="entry name" value="Elapor1/2"/>
</dbReference>
<evidence type="ECO:0000256" key="11">
    <source>
        <dbReference type="SAM" id="Phobius"/>
    </source>
</evidence>
<sequence>MIQVSTELRSEKGPLRSPKLREASGPFCSPGAPTPRLSIFSMKEKTKSTPGVVHGGKTASSRNKRASLPKVTRFPPESAPTAAVPAGTVTPAAIAAAAGPALPGAPGAAGPRPRPASAGGAAAAFVTQARKPSRGLRRHFPAASSAPPRLARSRAGRRCGPRRGRSRARPCAGARRGAGPPGGRRRADPSRRAPPRGPGDPPGRPRPAAAPAPPRPAPATCARAPRPRPASRPRPRAAPAPAPRGPSLRRDGSTGARCRAASAAELPRRTRGAGERPAERPTRDSGGSEMRLLARGPARRGGGGGGGGGGRGRGRGRGRRAGAARAGLAPPWSAAWICCWALAGCRAACAGDLPSPGRPLPPCLEKDYHFEYTECDSSGSRWRVAIPNSAVDCSGLPDPVRGKECTFSCASGEYLEMKNQVCSKCGEGTYSLGSGIKFDEWDELPAGFSNVATFMDTVVGPSDSRPDGCNNSSWVPRGNYIESNRDDCTVSLIYAVHLKKSGYVFFEYQYVDNNIFFEFFIQNDQCQEMDTTADKWVKLTDNGEWGSHSVMLKSGTNILYWRTTGILMGSKAVKPVLVKNITIEGVAYTSECFPCKPGTFSDKPGSFNCQVCPRNTYSEKGAKECIKCDEHSQFSEEGSSECTERPPCTTKDYFQIHTPCDEEGKTQIMYKWIEPKICREDLTDAIRLPPSGEKKDCPPCNPGFYNNGSSSCHPCPPGTFSDGTKECRPCPAGMEPALGFEYKWWNVLPGNMKTSCFNVGNSKCDGMNGWEVAGDHIQSGAGGSDNDYLILNLHIPGFKPPTSMTGAMGSELGRITFVFETLCSADCVLYFMVDINRKSTNVVESWGGTKEKQAYTHIIFKNATFTFTWAFQRTNQGQDNRRFINDMVKIYSITATNAVDGVASSCRACALGSEQSGSSCVPCPPGHYIEKETNQCKECPPDTYLSIHQVYGKEACIPCGPGSRSTQDHSVCYSDCFFHHEKENQSLHYDFSNLSSVGSLMNGPSFTSKGTKYFHFFNISLCGHEGKKMALCTNNITDFTIKEMVAGSDDYTNLVGAYICQSTIIPSESKGFRAALSSQSIILADTFLGVTVETTLQNINIKEDMFPVPPSQIPDVHFFYKSSTTTTSCVNGRSTAVKMRCNPTKPGAGVISVPSKCPAGTCDGCTFYFLWESAEACPLCTEHDFHEIEGACKRGFQETLYVWNEPKWCIKGISLPEKKLSTCETVDFWLKVGAGVGAFTAVLLVALTCYFWKKNKKLEYKYSKLVMTTNSKECELPAADSCAIMEGEDNEEEVVYSNKQSLLGKLKSLATKEKEDHFESVQLKSSRSPNI</sequence>
<dbReference type="InterPro" id="IPR056609">
    <property type="entry name" value="Elapor1-like_3rd"/>
</dbReference>
<dbReference type="InterPro" id="IPR044865">
    <property type="entry name" value="MRH_dom"/>
</dbReference>
<feature type="domain" description="MRH" evidence="12">
    <location>
        <begin position="974"/>
        <end position="1179"/>
    </location>
</feature>
<keyword evidence="5" id="KW-0732">Signal</keyword>
<dbReference type="Pfam" id="PF23091">
    <property type="entry name" value="TNFR_ELAPOR1_6th"/>
    <property type="match status" value="1"/>
</dbReference>
<evidence type="ECO:0000259" key="12">
    <source>
        <dbReference type="PROSITE" id="PS51914"/>
    </source>
</evidence>
<reference evidence="13" key="1">
    <citation type="submission" date="2018-10" db="EMBL/GenBank/DDBJ databases">
        <title>De novo assembly of a Great Dane genome.</title>
        <authorList>
            <person name="Kidd J.M."/>
            <person name="Pendleton A.L."/>
            <person name="Shen F."/>
            <person name="Emery S."/>
        </authorList>
    </citation>
    <scope>NUCLEOTIDE SEQUENCE [LARGE SCALE GENOMIC DNA]</scope>
    <source>
        <strain evidence="13">Great Dane</strain>
    </source>
</reference>
<dbReference type="Proteomes" id="UP000694542">
    <property type="component" value="Chromosome 14"/>
</dbReference>
<keyword evidence="4 11" id="KW-0812">Transmembrane</keyword>
<accession>A0A8C0SCL2</accession>
<feature type="compositionally biased region" description="Low complexity" evidence="10">
    <location>
        <begin position="99"/>
        <end position="124"/>
    </location>
</feature>
<dbReference type="InterPro" id="IPR056606">
    <property type="entry name" value="Elapor1/2_C"/>
</dbReference>
<evidence type="ECO:0000256" key="9">
    <source>
        <dbReference type="ARBA" id="ARBA00023180"/>
    </source>
</evidence>
<dbReference type="InterPro" id="IPR009030">
    <property type="entry name" value="Growth_fac_rcpt_cys_sf"/>
</dbReference>
<organism evidence="13 14">
    <name type="scientific">Canis lupus familiaris</name>
    <name type="common">Dog</name>
    <name type="synonym">Canis familiaris</name>
    <dbReference type="NCBI Taxonomy" id="9615"/>
    <lineage>
        <taxon>Eukaryota</taxon>
        <taxon>Metazoa</taxon>
        <taxon>Chordata</taxon>
        <taxon>Craniata</taxon>
        <taxon>Vertebrata</taxon>
        <taxon>Euteleostomi</taxon>
        <taxon>Mammalia</taxon>
        <taxon>Eutheria</taxon>
        <taxon>Laurasiatheria</taxon>
        <taxon>Carnivora</taxon>
        <taxon>Caniformia</taxon>
        <taxon>Canidae</taxon>
        <taxon>Canis</taxon>
    </lineage>
</organism>
<feature type="compositionally biased region" description="Pro residues" evidence="10">
    <location>
        <begin position="195"/>
        <end position="217"/>
    </location>
</feature>
<dbReference type="GO" id="GO:0005886">
    <property type="term" value="C:plasma membrane"/>
    <property type="evidence" value="ECO:0007669"/>
    <property type="project" value="UniProtKB-SubCell"/>
</dbReference>
<comment type="similarity">
    <text evidence="2">Belongs to the ELAPOR family.</text>
</comment>
<dbReference type="InterPro" id="IPR056607">
    <property type="entry name" value="Elapor1/2_MRH"/>
</dbReference>
<keyword evidence="9" id="KW-0325">Glycoprotein</keyword>
<feature type="compositionally biased region" description="Low complexity" evidence="10">
    <location>
        <begin position="141"/>
        <end position="150"/>
    </location>
</feature>
<feature type="region of interest" description="Disordered" evidence="10">
    <location>
        <begin position="99"/>
        <end position="325"/>
    </location>
</feature>
<dbReference type="Gene3D" id="2.10.50.10">
    <property type="entry name" value="Tumor Necrosis Factor Receptor, subunit A, domain 2"/>
    <property type="match status" value="3"/>
</dbReference>
<feature type="compositionally biased region" description="Basic residues" evidence="10">
    <location>
        <begin position="312"/>
        <end position="322"/>
    </location>
</feature>
<dbReference type="Pfam" id="PF23031">
    <property type="entry name" value="GBD_ELAPOR1"/>
    <property type="match status" value="1"/>
</dbReference>
<dbReference type="PROSITE" id="PS51914">
    <property type="entry name" value="MRH"/>
    <property type="match status" value="1"/>
</dbReference>
<dbReference type="InterPro" id="IPR009011">
    <property type="entry name" value="Man6P_isomerase_rcpt-bd_dom_sf"/>
</dbReference>
<feature type="compositionally biased region" description="Basic and acidic residues" evidence="10">
    <location>
        <begin position="8"/>
        <end position="22"/>
    </location>
</feature>
<evidence type="ECO:0000313" key="14">
    <source>
        <dbReference type="Proteomes" id="UP000694542"/>
    </source>
</evidence>
<evidence type="ECO:0000256" key="3">
    <source>
        <dbReference type="ARBA" id="ARBA00022475"/>
    </source>
</evidence>
<reference evidence="13" key="2">
    <citation type="submission" date="2025-08" db="UniProtKB">
        <authorList>
            <consortium name="Ensembl"/>
        </authorList>
    </citation>
    <scope>IDENTIFICATION</scope>
</reference>
<dbReference type="Pfam" id="PF23089">
    <property type="entry name" value="ELAPOR1_C"/>
    <property type="match status" value="1"/>
</dbReference>
<comment type="subcellular location">
    <subcellularLocation>
        <location evidence="1">Cell membrane</location>
        <topology evidence="1">Single-pass type I membrane protein</topology>
    </subcellularLocation>
</comment>
<keyword evidence="7 11" id="KW-0472">Membrane</keyword>
<proteinExistence type="inferred from homology"/>
<evidence type="ECO:0000256" key="2">
    <source>
        <dbReference type="ARBA" id="ARBA00007627"/>
    </source>
</evidence>
<feature type="compositionally biased region" description="Low complexity" evidence="10">
    <location>
        <begin position="169"/>
        <end position="178"/>
    </location>
</feature>
<evidence type="ECO:0000313" key="13">
    <source>
        <dbReference type="Ensembl" id="ENSCAFP00040018835.1"/>
    </source>
</evidence>
<dbReference type="Pfam" id="PF23032">
    <property type="entry name" value="GBD_ELAPOR1-like_3rd"/>
    <property type="match status" value="1"/>
</dbReference>
<protein>
    <submittedName>
        <fullName evidence="13">Endosome-lysosome associated apoptosis and autophagy regulator family member 2</fullName>
    </submittedName>
</protein>
<feature type="compositionally biased region" description="Basic residues" evidence="10">
    <location>
        <begin position="151"/>
        <end position="168"/>
    </location>
</feature>
<dbReference type="Ensembl" id="ENSCAFT00040021699.1">
    <property type="protein sequence ID" value="ENSCAFP00040018835.1"/>
    <property type="gene ID" value="ENSCAFG00040010780.1"/>
</dbReference>
<feature type="compositionally biased region" description="Basic residues" evidence="10">
    <location>
        <begin position="225"/>
        <end position="235"/>
    </location>
</feature>
<evidence type="ECO:0000256" key="8">
    <source>
        <dbReference type="ARBA" id="ARBA00023157"/>
    </source>
</evidence>
<keyword evidence="3" id="KW-1003">Cell membrane</keyword>
<feature type="compositionally biased region" description="Gly residues" evidence="10">
    <location>
        <begin position="299"/>
        <end position="311"/>
    </location>
</feature>